<evidence type="ECO:0000313" key="3">
    <source>
        <dbReference type="Proteomes" id="UP000285961"/>
    </source>
</evidence>
<gene>
    <name evidence="2" type="ORF">C4532_17550</name>
</gene>
<dbReference type="Proteomes" id="UP000285961">
    <property type="component" value="Unassembled WGS sequence"/>
</dbReference>
<comment type="caution">
    <text evidence="2">The sequence shown here is derived from an EMBL/GenBank/DDBJ whole genome shotgun (WGS) entry which is preliminary data.</text>
</comment>
<accession>A0A419EQG7</accession>
<reference evidence="2 3" key="1">
    <citation type="journal article" date="2017" name="ISME J.">
        <title>Energy and carbon metabolisms in a deep terrestrial subsurface fluid microbial community.</title>
        <authorList>
            <person name="Momper L."/>
            <person name="Jungbluth S.P."/>
            <person name="Lee M.D."/>
            <person name="Amend J.P."/>
        </authorList>
    </citation>
    <scope>NUCLEOTIDE SEQUENCE [LARGE SCALE GENOMIC DNA]</scope>
    <source>
        <strain evidence="2">SURF_17</strain>
    </source>
</reference>
<dbReference type="AlphaFoldDB" id="A0A419EQG7"/>
<dbReference type="EMBL" id="QZKI01000125">
    <property type="protein sequence ID" value="RJP65536.1"/>
    <property type="molecule type" value="Genomic_DNA"/>
</dbReference>
<name>A0A419EQG7_9BACT</name>
<evidence type="ECO:0000259" key="1">
    <source>
        <dbReference type="Pfam" id="PF04015"/>
    </source>
</evidence>
<proteinExistence type="predicted"/>
<dbReference type="InterPro" id="IPR006311">
    <property type="entry name" value="TAT_signal"/>
</dbReference>
<feature type="domain" description="DUF362" evidence="1">
    <location>
        <begin position="120"/>
        <end position="311"/>
    </location>
</feature>
<dbReference type="PROSITE" id="PS51318">
    <property type="entry name" value="TAT"/>
    <property type="match status" value="1"/>
</dbReference>
<dbReference type="InterPro" id="IPR007160">
    <property type="entry name" value="DUF362"/>
</dbReference>
<evidence type="ECO:0000313" key="2">
    <source>
        <dbReference type="EMBL" id="RJP65536.1"/>
    </source>
</evidence>
<protein>
    <submittedName>
        <fullName evidence="2">DUF362 domain-containing protein</fullName>
    </submittedName>
</protein>
<sequence length="359" mass="38023">MHVEGSIDAESRHKQGNPINRRKFLSYAAGTGAGLVALAAGGKHVAHMLAAAPSSEPRLPGLPNDRSRVVIARSSDLFAANGSLQEAEVAATLDAGMKTLFGVEDAMQAWRALFTPKDVVGIKVNCIAGPNLSTRPQVVAAIVSELQKVPISAENIIIWDRTNRELAAVGYKINADGAGAKCYGTDALGYEEKAAVHRSFNGRLSKILTREITALINVPILKDHGGAGVSIAMKNHYGSFHNPGSHHAKGCDPSIADLNSLEDIKAKTKLVVCDATRAGCNGGPGYNPAFAWQYSGLLLSCDPVALDTIGIRIIDERRIEVGLRPLAEIGRYPRWLASAADRGLGNADANRIDAPTVNV</sequence>
<dbReference type="Pfam" id="PF04015">
    <property type="entry name" value="DUF362"/>
    <property type="match status" value="1"/>
</dbReference>
<organism evidence="2 3">
    <name type="scientific">Candidatus Abyssobacteria bacterium SURF_17</name>
    <dbReference type="NCBI Taxonomy" id="2093361"/>
    <lineage>
        <taxon>Bacteria</taxon>
        <taxon>Pseudomonadati</taxon>
        <taxon>Candidatus Hydrogenedentota</taxon>
        <taxon>Candidatus Abyssobacteria</taxon>
    </lineage>
</organism>